<proteinExistence type="predicted"/>
<sequence>MSHHYVGYAEVVNEMEDVDNDMDDESRGRDFSGSDSDVNEYDYMNNGNQDISAAQVRGGRDIQGIPWGRLGITRERYRKNRLEQYKNYENIPRSGEGLEKECKITKRGNSYYEFRRNSMSVKSTILHFQLRNLVWPTSKHDVYFMSLSSVVHWSSLTCKASEVLNLSGHVTPSEKYPGSLLDGFTQTEVSTLAVKNNLLVAGGFQGELICKYLDRPGICYCTRTTHGDNAITNAVEIYTSRSGGIHFIASNNDCGVRDFDVETFKSKHIYFPWPVNHTSLCPNTKLLVIVGDDPDGMLVDSSSGKIIAHLRGHKDYSFASAWHPDGITFATGNQDKTCRIWDARNLSKSVTALKGNLGSIRSIRYTSDGRFMAMAEAADFVHVFDVESGYEKEQQMDFFGEISGMSFSPDTESLFIGIWDLTYGSLVEYGRSRDYSYVDTII</sequence>
<keyword evidence="1" id="KW-0853">WD repeat</keyword>
<feature type="repeat" description="WD" evidence="1">
    <location>
        <begin position="310"/>
        <end position="351"/>
    </location>
</feature>
<keyword evidence="4" id="KW-1185">Reference proteome</keyword>
<name>A0A8S0UTL4_OLEEU</name>
<dbReference type="PROSITE" id="PS50294">
    <property type="entry name" value="WD_REPEATS_REGION"/>
    <property type="match status" value="1"/>
</dbReference>
<dbReference type="SUPFAM" id="SSF50998">
    <property type="entry name" value="Quinoprotein alcohol dehydrogenase-like"/>
    <property type="match status" value="1"/>
</dbReference>
<dbReference type="InterPro" id="IPR011047">
    <property type="entry name" value="Quinoprotein_ADH-like_sf"/>
</dbReference>
<reference evidence="3 4" key="1">
    <citation type="submission" date="2019-12" db="EMBL/GenBank/DDBJ databases">
        <authorList>
            <person name="Alioto T."/>
            <person name="Alioto T."/>
            <person name="Gomez Garrido J."/>
        </authorList>
    </citation>
    <scope>NUCLEOTIDE SEQUENCE [LARGE SCALE GENOMIC DNA]</scope>
</reference>
<dbReference type="PROSITE" id="PS50082">
    <property type="entry name" value="WD_REPEATS_2"/>
    <property type="match status" value="1"/>
</dbReference>
<protein>
    <submittedName>
        <fullName evidence="3">Uncharacterized WD repeat-containing -like</fullName>
    </submittedName>
</protein>
<dbReference type="PANTHER" id="PTHR43991:SF38">
    <property type="entry name" value="OS02G0721600 PROTEIN"/>
    <property type="match status" value="1"/>
</dbReference>
<dbReference type="Proteomes" id="UP000594638">
    <property type="component" value="Unassembled WGS sequence"/>
</dbReference>
<dbReference type="AlphaFoldDB" id="A0A8S0UTL4"/>
<gene>
    <name evidence="3" type="ORF">OLEA9_A115210</name>
</gene>
<dbReference type="SMART" id="SM00320">
    <property type="entry name" value="WD40"/>
    <property type="match status" value="2"/>
</dbReference>
<accession>A0A8S0UTL4</accession>
<feature type="region of interest" description="Disordered" evidence="2">
    <location>
        <begin position="16"/>
        <end position="37"/>
    </location>
</feature>
<dbReference type="Gramene" id="OE9A115210T3">
    <property type="protein sequence ID" value="OE9A115210C3"/>
    <property type="gene ID" value="OE9A115210"/>
</dbReference>
<dbReference type="InterPro" id="IPR015943">
    <property type="entry name" value="WD40/YVTN_repeat-like_dom_sf"/>
</dbReference>
<dbReference type="FunFam" id="2.130.10.10:FF:000637">
    <property type="entry name" value="WD-40 repeat family protein"/>
    <property type="match status" value="1"/>
</dbReference>
<evidence type="ECO:0000313" key="4">
    <source>
        <dbReference type="Proteomes" id="UP000594638"/>
    </source>
</evidence>
<dbReference type="InterPro" id="IPR001680">
    <property type="entry name" value="WD40_rpt"/>
</dbReference>
<dbReference type="PANTHER" id="PTHR43991">
    <property type="entry name" value="WD REPEAT PROTEIN (AFU_ORTHOLOGUE AFUA_8G05640)-RELATED"/>
    <property type="match status" value="1"/>
</dbReference>
<comment type="caution">
    <text evidence="3">The sequence shown here is derived from an EMBL/GenBank/DDBJ whole genome shotgun (WGS) entry which is preliminary data.</text>
</comment>
<evidence type="ECO:0000313" key="3">
    <source>
        <dbReference type="EMBL" id="CAA3020035.1"/>
    </source>
</evidence>
<organism evidence="3 4">
    <name type="scientific">Olea europaea subsp. europaea</name>
    <dbReference type="NCBI Taxonomy" id="158383"/>
    <lineage>
        <taxon>Eukaryota</taxon>
        <taxon>Viridiplantae</taxon>
        <taxon>Streptophyta</taxon>
        <taxon>Embryophyta</taxon>
        <taxon>Tracheophyta</taxon>
        <taxon>Spermatophyta</taxon>
        <taxon>Magnoliopsida</taxon>
        <taxon>eudicotyledons</taxon>
        <taxon>Gunneridae</taxon>
        <taxon>Pentapetalae</taxon>
        <taxon>asterids</taxon>
        <taxon>lamiids</taxon>
        <taxon>Lamiales</taxon>
        <taxon>Oleaceae</taxon>
        <taxon>Oleeae</taxon>
        <taxon>Olea</taxon>
    </lineage>
</organism>
<dbReference type="Pfam" id="PF00400">
    <property type="entry name" value="WD40"/>
    <property type="match status" value="1"/>
</dbReference>
<evidence type="ECO:0000256" key="2">
    <source>
        <dbReference type="SAM" id="MobiDB-lite"/>
    </source>
</evidence>
<evidence type="ECO:0000256" key="1">
    <source>
        <dbReference type="PROSITE-ProRule" id="PRU00221"/>
    </source>
</evidence>
<dbReference type="Gene3D" id="2.130.10.10">
    <property type="entry name" value="YVTN repeat-like/Quinoprotein amine dehydrogenase"/>
    <property type="match status" value="1"/>
</dbReference>
<dbReference type="OrthoDB" id="20669at2759"/>
<dbReference type="EMBL" id="CACTIH010009033">
    <property type="protein sequence ID" value="CAA3020035.1"/>
    <property type="molecule type" value="Genomic_DNA"/>
</dbReference>